<sequence length="146" mass="16013">MDKPKPNVIWGIALPERGFARILAEVDGVHVQIGRMPEKKGDLGHLDADLNVHYDSAYEMSAGLEAAADAVYNMAEDWEIEVHEWVEAVIKDRNNLTFWVCLRCGRTSPGPTDNVDLQPSVDGPCARHVDVEDPPADQDAGPPVEG</sequence>
<evidence type="ECO:0000313" key="2">
    <source>
        <dbReference type="EMBL" id="GAG70517.1"/>
    </source>
</evidence>
<name>X1AM40_9ZZZZ</name>
<accession>X1AM40</accession>
<dbReference type="AlphaFoldDB" id="X1AM40"/>
<reference evidence="2" key="1">
    <citation type="journal article" date="2014" name="Front. Microbiol.">
        <title>High frequency of phylogenetically diverse reductive dehalogenase-homologous genes in deep subseafloor sedimentary metagenomes.</title>
        <authorList>
            <person name="Kawai M."/>
            <person name="Futagami T."/>
            <person name="Toyoda A."/>
            <person name="Takaki Y."/>
            <person name="Nishi S."/>
            <person name="Hori S."/>
            <person name="Arai W."/>
            <person name="Tsubouchi T."/>
            <person name="Morono Y."/>
            <person name="Uchiyama I."/>
            <person name="Ito T."/>
            <person name="Fujiyama A."/>
            <person name="Inagaki F."/>
            <person name="Takami H."/>
        </authorList>
    </citation>
    <scope>NUCLEOTIDE SEQUENCE</scope>
    <source>
        <strain evidence="2">Expedition CK06-06</strain>
    </source>
</reference>
<dbReference type="EMBL" id="BART01000321">
    <property type="protein sequence ID" value="GAG70517.1"/>
    <property type="molecule type" value="Genomic_DNA"/>
</dbReference>
<evidence type="ECO:0000256" key="1">
    <source>
        <dbReference type="SAM" id="MobiDB-lite"/>
    </source>
</evidence>
<gene>
    <name evidence="2" type="ORF">S01H4_01687</name>
</gene>
<feature type="region of interest" description="Disordered" evidence="1">
    <location>
        <begin position="111"/>
        <end position="146"/>
    </location>
</feature>
<comment type="caution">
    <text evidence="2">The sequence shown here is derived from an EMBL/GenBank/DDBJ whole genome shotgun (WGS) entry which is preliminary data.</text>
</comment>
<protein>
    <submittedName>
        <fullName evidence="2">Uncharacterized protein</fullName>
    </submittedName>
</protein>
<proteinExistence type="predicted"/>
<organism evidence="2">
    <name type="scientific">marine sediment metagenome</name>
    <dbReference type="NCBI Taxonomy" id="412755"/>
    <lineage>
        <taxon>unclassified sequences</taxon>
        <taxon>metagenomes</taxon>
        <taxon>ecological metagenomes</taxon>
    </lineage>
</organism>